<name>A0ABY8W565_9MYCO</name>
<protein>
    <submittedName>
        <fullName evidence="2">Uncharacterized protein</fullName>
    </submittedName>
</protein>
<proteinExistence type="predicted"/>
<dbReference type="Proteomes" id="UP001236585">
    <property type="component" value="Chromosome"/>
</dbReference>
<evidence type="ECO:0000256" key="1">
    <source>
        <dbReference type="SAM" id="SignalP"/>
    </source>
</evidence>
<reference evidence="2 3" key="1">
    <citation type="journal article" date="2023" name="Microbiol. Resour. Announc.">
        <title>Complete Genome Sequence of Mycobacterium wuenschmanii, a novel Nontuberculous Mycobacterium Isolated from a captive population of Amazon Milk Frogs.</title>
        <authorList>
            <person name="Hicks J."/>
            <person name="Zeineldin M."/>
            <person name="Ward H."/>
            <person name="Wuenschmann A."/>
            <person name="Camp P."/>
            <person name="Farrell D."/>
            <person name="Lehman K."/>
            <person name="Thacker T."/>
            <person name="Cuthbert E."/>
        </authorList>
    </citation>
    <scope>NUCLEOTIDE SEQUENCE [LARGE SCALE GENOMIC DNA]</scope>
    <source>
        <strain evidence="2 3">Wuenschmanii</strain>
    </source>
</reference>
<sequence>MGTARATITASILGAATGAMLSVALFGDVAHADVLPTLPVPPFDYDQYYYLYYPSNYGTPGDITNDVGTRTDFSESFDQAYSSPTGSFEVHEIAIHPLFQYSGLYADYTETVTSSDGVAPAVGTTFDNSYSEINLGLGGTYSVFDHLNLTTPEGMVDNFLFGNSGWENVYYQGPAGTMDYLVNDYATAPTYTFLFDFPAAGDTAAAINPADFVGLADAHSLATLAADIPSLF</sequence>
<organism evidence="2 3">
    <name type="scientific">Candidatus Mycobacterium wuenschmannii</name>
    <dbReference type="NCBI Taxonomy" id="3027808"/>
    <lineage>
        <taxon>Bacteria</taxon>
        <taxon>Bacillati</taxon>
        <taxon>Actinomycetota</taxon>
        <taxon>Actinomycetes</taxon>
        <taxon>Mycobacteriales</taxon>
        <taxon>Mycobacteriaceae</taxon>
        <taxon>Mycobacterium</taxon>
    </lineage>
</organism>
<keyword evidence="3" id="KW-1185">Reference proteome</keyword>
<evidence type="ECO:0000313" key="2">
    <source>
        <dbReference type="EMBL" id="WIM89602.1"/>
    </source>
</evidence>
<feature type="signal peptide" evidence="1">
    <location>
        <begin position="1"/>
        <end position="32"/>
    </location>
</feature>
<accession>A0ABY8W565</accession>
<evidence type="ECO:0000313" key="3">
    <source>
        <dbReference type="Proteomes" id="UP001236585"/>
    </source>
</evidence>
<gene>
    <name evidence="2" type="ORF">PT015_09315</name>
</gene>
<keyword evidence="1" id="KW-0732">Signal</keyword>
<dbReference type="EMBL" id="CP126981">
    <property type="protein sequence ID" value="WIM89602.1"/>
    <property type="molecule type" value="Genomic_DNA"/>
</dbReference>
<dbReference type="RefSeq" id="WP_285190337.1">
    <property type="nucleotide sequence ID" value="NZ_CP126981.1"/>
</dbReference>
<feature type="chain" id="PRO_5047234848" evidence="1">
    <location>
        <begin position="33"/>
        <end position="232"/>
    </location>
</feature>